<feature type="chain" id="PRO_5015732299" evidence="1">
    <location>
        <begin position="23"/>
        <end position="268"/>
    </location>
</feature>
<protein>
    <submittedName>
        <fullName evidence="2">Cellulose biosynthesis protein BcsS</fullName>
    </submittedName>
</protein>
<name>A0A2U1SUU5_METSR</name>
<dbReference type="EMBL" id="PUIV01000002">
    <property type="protein sequence ID" value="PWB95391.1"/>
    <property type="molecule type" value="Genomic_DNA"/>
</dbReference>
<keyword evidence="3" id="KW-1185">Reference proteome</keyword>
<dbReference type="RefSeq" id="WP_108915680.1">
    <property type="nucleotide sequence ID" value="NZ_BGJY01000001.1"/>
</dbReference>
<proteinExistence type="predicted"/>
<dbReference type="InterPro" id="IPR031485">
    <property type="entry name" value="CBP_BcsS"/>
</dbReference>
<dbReference type="Pfam" id="PF17036">
    <property type="entry name" value="CBP_BcsS"/>
    <property type="match status" value="1"/>
</dbReference>
<organism evidence="2 3">
    <name type="scientific">Methylosinus sporium</name>
    <dbReference type="NCBI Taxonomy" id="428"/>
    <lineage>
        <taxon>Bacteria</taxon>
        <taxon>Pseudomonadati</taxon>
        <taxon>Pseudomonadota</taxon>
        <taxon>Alphaproteobacteria</taxon>
        <taxon>Hyphomicrobiales</taxon>
        <taxon>Methylocystaceae</taxon>
        <taxon>Methylosinus</taxon>
    </lineage>
</organism>
<dbReference type="OrthoDB" id="8479338at2"/>
<evidence type="ECO:0000313" key="2">
    <source>
        <dbReference type="EMBL" id="PWB95391.1"/>
    </source>
</evidence>
<evidence type="ECO:0000313" key="3">
    <source>
        <dbReference type="Proteomes" id="UP000245137"/>
    </source>
</evidence>
<gene>
    <name evidence="2" type="ORF">C5689_02365</name>
</gene>
<dbReference type="Proteomes" id="UP000245137">
    <property type="component" value="Unassembled WGS sequence"/>
</dbReference>
<comment type="caution">
    <text evidence="2">The sequence shown here is derived from an EMBL/GenBank/DDBJ whole genome shotgun (WGS) entry which is preliminary data.</text>
</comment>
<evidence type="ECO:0000256" key="1">
    <source>
        <dbReference type="SAM" id="SignalP"/>
    </source>
</evidence>
<feature type="signal peptide" evidence="1">
    <location>
        <begin position="1"/>
        <end position="22"/>
    </location>
</feature>
<reference evidence="2 3" key="1">
    <citation type="journal article" date="2018" name="Appl. Microbiol. Biotechnol.">
        <title>Co-cultivation of the strictly anaerobic methanogen Methanosarcina barkeri with aerobic methanotrophs in an oxygen-limited membrane bioreactor.</title>
        <authorList>
            <person name="In 't Zandt M.H."/>
            <person name="van den Bosch T.J.M."/>
            <person name="Rijkers R."/>
            <person name="van Kessel M.A.H.J."/>
            <person name="Jetten M.S.M."/>
            <person name="Welte C.U."/>
        </authorList>
    </citation>
    <scope>NUCLEOTIDE SEQUENCE [LARGE SCALE GENOMIC DNA]</scope>
    <source>
        <strain evidence="2 3">DSM 17706</strain>
    </source>
</reference>
<sequence>MMLSKTALPLALCAALCSTARAADWYTGVPAEAPPPPATPRPTVSIDLSVDGTSRNSIAGAAIGKIAPFGSLVESGPRIRVSTVIGKYAYDASDLPVYIPVGAAFIPSNSGYGRVNGTLEDGSFMVGYEVVSNQGGVAFYVGPDAMNHSLSPFDPGNQVRGVSVGAKVGVEAFARPTESTMVALIAYYSTVHNSYYTRLKFGLELADYVYVGPEALALGDNYFAQWRAGAHLTGLKFGALQIGLSSGYLRDRVRGGGAYGILDTHIAF</sequence>
<keyword evidence="1" id="KW-0732">Signal</keyword>
<accession>A0A2U1SUU5</accession>
<dbReference type="AlphaFoldDB" id="A0A2U1SUU5"/>